<dbReference type="EMBL" id="JACHFY010000014">
    <property type="protein sequence ID" value="MBB5254390.1"/>
    <property type="molecule type" value="Genomic_DNA"/>
</dbReference>
<evidence type="ECO:0000313" key="3">
    <source>
        <dbReference type="Proteomes" id="UP000427373"/>
    </source>
</evidence>
<keyword evidence="3" id="KW-1185">Reference proteome</keyword>
<evidence type="ECO:0000313" key="1">
    <source>
        <dbReference type="EMBL" id="MBB5254390.1"/>
    </source>
</evidence>
<name>A0A650CF37_SULOH</name>
<reference evidence="1 4" key="2">
    <citation type="submission" date="2020-08" db="EMBL/GenBank/DDBJ databases">
        <title>Genomic Encyclopedia of Type Strains, Phase IV (KMG-IV): sequencing the most valuable type-strain genomes for metagenomic binning, comparative biology and taxonomic classification.</title>
        <authorList>
            <person name="Goeker M."/>
        </authorList>
    </citation>
    <scope>NUCLEOTIDE SEQUENCE [LARGE SCALE GENOMIC DNA]</scope>
    <source>
        <strain evidence="1 4">DSM 12421</strain>
    </source>
</reference>
<dbReference type="KEGG" id="soh:D1869_04090"/>
<accession>A0A650CF37</accession>
<dbReference type="InterPro" id="IPR010268">
    <property type="entry name" value="PaREP1"/>
</dbReference>
<organism evidence="2 3">
    <name type="scientific">Sulfurisphaera ohwakuensis</name>
    <dbReference type="NCBI Taxonomy" id="69656"/>
    <lineage>
        <taxon>Archaea</taxon>
        <taxon>Thermoproteota</taxon>
        <taxon>Thermoprotei</taxon>
        <taxon>Sulfolobales</taxon>
        <taxon>Sulfolobaceae</taxon>
        <taxon>Sulfurisphaera</taxon>
    </lineage>
</organism>
<evidence type="ECO:0000313" key="2">
    <source>
        <dbReference type="EMBL" id="QGR16473.1"/>
    </source>
</evidence>
<evidence type="ECO:0000313" key="4">
    <source>
        <dbReference type="Proteomes" id="UP000582213"/>
    </source>
</evidence>
<protein>
    <recommendedName>
        <fullName evidence="5">HEPN domain-containing protein</fullName>
    </recommendedName>
</protein>
<sequence length="160" mass="18675">MEVVKPWVDAKKYQGDRFKEALYEAELAERFLNDGLLRNSAGKAYQALKAYVAGLAIDYRDLLLQYYPGKRTISANKVVERVDWIIAIMPSSKLREVVAIINDNELRLATEIALNLHEFQYNGYDKDSEISRYSREEFVKKDIMFVVDFIRRRLSNIKES</sequence>
<dbReference type="RefSeq" id="WP_156014028.1">
    <property type="nucleotide sequence ID" value="NZ_CP045484.1"/>
</dbReference>
<dbReference type="Proteomes" id="UP000582213">
    <property type="component" value="Unassembled WGS sequence"/>
</dbReference>
<dbReference type="AlphaFoldDB" id="A0A650CF37"/>
<dbReference type="Pfam" id="PF05942">
    <property type="entry name" value="PaREP1"/>
    <property type="match status" value="1"/>
</dbReference>
<gene>
    <name evidence="2" type="ORF">D1869_04090</name>
    <name evidence="1" type="ORF">HNQ62_002164</name>
</gene>
<dbReference type="EMBL" id="CP045484">
    <property type="protein sequence ID" value="QGR16473.1"/>
    <property type="molecule type" value="Genomic_DNA"/>
</dbReference>
<dbReference type="OrthoDB" id="27246at2157"/>
<dbReference type="Proteomes" id="UP000427373">
    <property type="component" value="Chromosome"/>
</dbReference>
<evidence type="ECO:0008006" key="5">
    <source>
        <dbReference type="Google" id="ProtNLM"/>
    </source>
</evidence>
<dbReference type="GeneID" id="42800399"/>
<proteinExistence type="predicted"/>
<reference evidence="2 3" key="1">
    <citation type="submission" date="2019-10" db="EMBL/GenBank/DDBJ databases">
        <title>Genome Sequences from Six Type Strain Members of the Archaeal Family Sulfolobaceae: Acidianus ambivalens, Acidianus infernus, Metallosphaera prunae, Stygiolobus azoricus, Sulfolobus metallicus, and Sulfurisphaera ohwakuensis.</title>
        <authorList>
            <person name="Counts J.A."/>
            <person name="Kelly R.M."/>
        </authorList>
    </citation>
    <scope>NUCLEOTIDE SEQUENCE [LARGE SCALE GENOMIC DNA]</scope>
    <source>
        <strain evidence="2 3">TA-1</strain>
    </source>
</reference>